<evidence type="ECO:0000313" key="5">
    <source>
        <dbReference type="EMBL" id="SMF15364.1"/>
    </source>
</evidence>
<dbReference type="InterPro" id="IPR028082">
    <property type="entry name" value="Peripla_BP_I"/>
</dbReference>
<dbReference type="OrthoDB" id="9772589at2"/>
<dbReference type="Proteomes" id="UP000192906">
    <property type="component" value="Unassembled WGS sequence"/>
</dbReference>
<dbReference type="RefSeq" id="WP_085101560.1">
    <property type="nucleotide sequence ID" value="NZ_FWZU01000003.1"/>
</dbReference>
<comment type="similarity">
    <text evidence="1">Belongs to the leucine-binding protein family.</text>
</comment>
<evidence type="ECO:0000256" key="1">
    <source>
        <dbReference type="ARBA" id="ARBA00010062"/>
    </source>
</evidence>
<dbReference type="EMBL" id="FWZU01000003">
    <property type="protein sequence ID" value="SMF15364.1"/>
    <property type="molecule type" value="Genomic_DNA"/>
</dbReference>
<dbReference type="InterPro" id="IPR051010">
    <property type="entry name" value="BCAA_transport"/>
</dbReference>
<dbReference type="PANTHER" id="PTHR30483:SF6">
    <property type="entry name" value="PERIPLASMIC BINDING PROTEIN OF ABC TRANSPORTER FOR NATURAL AMINO ACIDS"/>
    <property type="match status" value="1"/>
</dbReference>
<evidence type="ECO:0000259" key="4">
    <source>
        <dbReference type="Pfam" id="PF13458"/>
    </source>
</evidence>
<accession>A0A1X7DGR8</accession>
<dbReference type="SUPFAM" id="SSF53822">
    <property type="entry name" value="Periplasmic binding protein-like I"/>
    <property type="match status" value="1"/>
</dbReference>
<reference evidence="6" key="1">
    <citation type="submission" date="2017-04" db="EMBL/GenBank/DDBJ databases">
        <authorList>
            <person name="Varghese N."/>
            <person name="Submissions S."/>
        </authorList>
    </citation>
    <scope>NUCLEOTIDE SEQUENCE [LARGE SCALE GENOMIC DNA]</scope>
    <source>
        <strain evidence="6">K3S</strain>
    </source>
</reference>
<dbReference type="InterPro" id="IPR028081">
    <property type="entry name" value="Leu-bd"/>
</dbReference>
<dbReference type="CDD" id="cd06347">
    <property type="entry name" value="PBP1_ABC_LivK_ligand_binding-like"/>
    <property type="match status" value="1"/>
</dbReference>
<proteinExistence type="inferred from homology"/>
<evidence type="ECO:0000313" key="6">
    <source>
        <dbReference type="Proteomes" id="UP000192906"/>
    </source>
</evidence>
<name>A0A1X7DGR8_9BACT</name>
<feature type="domain" description="Leucine-binding protein" evidence="4">
    <location>
        <begin position="25"/>
        <end position="358"/>
    </location>
</feature>
<dbReference type="Gene3D" id="3.40.50.2300">
    <property type="match status" value="2"/>
</dbReference>
<dbReference type="PANTHER" id="PTHR30483">
    <property type="entry name" value="LEUCINE-SPECIFIC-BINDING PROTEIN"/>
    <property type="match status" value="1"/>
</dbReference>
<dbReference type="AlphaFoldDB" id="A0A1X7DGR8"/>
<feature type="signal peptide" evidence="3">
    <location>
        <begin position="1"/>
        <end position="21"/>
    </location>
</feature>
<sequence>MKRIVILCLIAIGVCAGSAVAAENTIKIGVLYNLTGPMAVIDQPGFHGMELAQDVINSEGGVLGKKISLIVSDCRSNLDATADAASTLAGEKGIVAVSGLNDTDYAIAAAPAVTTKNMVFLTSGATMQNLPYMYGKYFFMTAFGDNMQARAVAKFAKRRLNTTRCFVGTNISSEFAKTLSKYFKRRYQKYGGKVVKEDWFNTGDATYPLPKEGDNPDLFFLSTIPPDVAKYVTEVRAAGFEQPIASGDGFDTPGLLNIPQEYAHSIYFATHVAFDNPAPEVQDFVERYEKMFGVTPESGFAALGYDSVMLLAKAITKAGSTDPEAIRASLAETKEFRGVTGEISYPEGVRVPDKSVDIVRFSNGTVSFVEQIAPN</sequence>
<keyword evidence="2 3" id="KW-0732">Signal</keyword>
<evidence type="ECO:0000256" key="2">
    <source>
        <dbReference type="ARBA" id="ARBA00022729"/>
    </source>
</evidence>
<organism evidence="5 6">
    <name type="scientific">Desulfovibrio gilichinskyi</name>
    <dbReference type="NCBI Taxonomy" id="1519643"/>
    <lineage>
        <taxon>Bacteria</taxon>
        <taxon>Pseudomonadati</taxon>
        <taxon>Thermodesulfobacteriota</taxon>
        <taxon>Desulfovibrionia</taxon>
        <taxon>Desulfovibrionales</taxon>
        <taxon>Desulfovibrionaceae</taxon>
        <taxon>Desulfovibrio</taxon>
    </lineage>
</organism>
<dbReference type="STRING" id="1519643.SAMN06295933_1890"/>
<protein>
    <submittedName>
        <fullName evidence="5">Amino acid/amide ABC transporter substrate-binding protein, HAAT family</fullName>
    </submittedName>
</protein>
<dbReference type="Pfam" id="PF13458">
    <property type="entry name" value="Peripla_BP_6"/>
    <property type="match status" value="1"/>
</dbReference>
<feature type="chain" id="PRO_5012281761" evidence="3">
    <location>
        <begin position="22"/>
        <end position="375"/>
    </location>
</feature>
<gene>
    <name evidence="5" type="ORF">SAMN06295933_1890</name>
</gene>
<keyword evidence="6" id="KW-1185">Reference proteome</keyword>
<evidence type="ECO:0000256" key="3">
    <source>
        <dbReference type="SAM" id="SignalP"/>
    </source>
</evidence>